<dbReference type="Proteomes" id="UP000013827">
    <property type="component" value="Unassembled WGS sequence"/>
</dbReference>
<proteinExistence type="predicted"/>
<accession>A0A0D3JM12</accession>
<dbReference type="GeneID" id="17270093"/>
<evidence type="ECO:0008006" key="4">
    <source>
        <dbReference type="Google" id="ProtNLM"/>
    </source>
</evidence>
<dbReference type="PaxDb" id="2903-EOD24547"/>
<dbReference type="EnsemblProtists" id="EOD24547">
    <property type="protein sequence ID" value="EOD24547"/>
    <property type="gene ID" value="EMIHUDRAFT_435359"/>
</dbReference>
<dbReference type="RefSeq" id="XP_005776976.1">
    <property type="nucleotide sequence ID" value="XM_005776919.1"/>
</dbReference>
<organism evidence="2 3">
    <name type="scientific">Emiliania huxleyi (strain CCMP1516)</name>
    <dbReference type="NCBI Taxonomy" id="280463"/>
    <lineage>
        <taxon>Eukaryota</taxon>
        <taxon>Haptista</taxon>
        <taxon>Haptophyta</taxon>
        <taxon>Prymnesiophyceae</taxon>
        <taxon>Isochrysidales</taxon>
        <taxon>Noelaerhabdaceae</taxon>
        <taxon>Emiliania</taxon>
    </lineage>
</organism>
<dbReference type="KEGG" id="ehx:EMIHUDRAFT_435359"/>
<reference evidence="3" key="1">
    <citation type="journal article" date="2013" name="Nature">
        <title>Pan genome of the phytoplankton Emiliania underpins its global distribution.</title>
        <authorList>
            <person name="Read B.A."/>
            <person name="Kegel J."/>
            <person name="Klute M.J."/>
            <person name="Kuo A."/>
            <person name="Lefebvre S.C."/>
            <person name="Maumus F."/>
            <person name="Mayer C."/>
            <person name="Miller J."/>
            <person name="Monier A."/>
            <person name="Salamov A."/>
            <person name="Young J."/>
            <person name="Aguilar M."/>
            <person name="Claverie J.M."/>
            <person name="Frickenhaus S."/>
            <person name="Gonzalez K."/>
            <person name="Herman E.K."/>
            <person name="Lin Y.C."/>
            <person name="Napier J."/>
            <person name="Ogata H."/>
            <person name="Sarno A.F."/>
            <person name="Shmutz J."/>
            <person name="Schroeder D."/>
            <person name="de Vargas C."/>
            <person name="Verret F."/>
            <person name="von Dassow P."/>
            <person name="Valentin K."/>
            <person name="Van de Peer Y."/>
            <person name="Wheeler G."/>
            <person name="Dacks J.B."/>
            <person name="Delwiche C.F."/>
            <person name="Dyhrman S.T."/>
            <person name="Glockner G."/>
            <person name="John U."/>
            <person name="Richards T."/>
            <person name="Worden A.Z."/>
            <person name="Zhang X."/>
            <person name="Grigoriev I.V."/>
            <person name="Allen A.E."/>
            <person name="Bidle K."/>
            <person name="Borodovsky M."/>
            <person name="Bowler C."/>
            <person name="Brownlee C."/>
            <person name="Cock J.M."/>
            <person name="Elias M."/>
            <person name="Gladyshev V.N."/>
            <person name="Groth M."/>
            <person name="Guda C."/>
            <person name="Hadaegh A."/>
            <person name="Iglesias-Rodriguez M.D."/>
            <person name="Jenkins J."/>
            <person name="Jones B.M."/>
            <person name="Lawson T."/>
            <person name="Leese F."/>
            <person name="Lindquist E."/>
            <person name="Lobanov A."/>
            <person name="Lomsadze A."/>
            <person name="Malik S.B."/>
            <person name="Marsh M.E."/>
            <person name="Mackinder L."/>
            <person name="Mock T."/>
            <person name="Mueller-Roeber B."/>
            <person name="Pagarete A."/>
            <person name="Parker M."/>
            <person name="Probert I."/>
            <person name="Quesneville H."/>
            <person name="Raines C."/>
            <person name="Rensing S.A."/>
            <person name="Riano-Pachon D.M."/>
            <person name="Richier S."/>
            <person name="Rokitta S."/>
            <person name="Shiraiwa Y."/>
            <person name="Soanes D.M."/>
            <person name="van der Giezen M."/>
            <person name="Wahlund T.M."/>
            <person name="Williams B."/>
            <person name="Wilson W."/>
            <person name="Wolfe G."/>
            <person name="Wurch L.L."/>
        </authorList>
    </citation>
    <scope>NUCLEOTIDE SEQUENCE</scope>
</reference>
<dbReference type="HOGENOM" id="CLU_875588_0_0_1"/>
<evidence type="ECO:0000313" key="3">
    <source>
        <dbReference type="Proteomes" id="UP000013827"/>
    </source>
</evidence>
<reference evidence="2" key="2">
    <citation type="submission" date="2024-10" db="UniProtKB">
        <authorList>
            <consortium name="EnsemblProtists"/>
        </authorList>
    </citation>
    <scope>IDENTIFICATION</scope>
</reference>
<dbReference type="AlphaFoldDB" id="A0A0D3JM12"/>
<feature type="compositionally biased region" description="Basic residues" evidence="1">
    <location>
        <begin position="217"/>
        <end position="229"/>
    </location>
</feature>
<feature type="region of interest" description="Disordered" evidence="1">
    <location>
        <begin position="146"/>
        <end position="166"/>
    </location>
</feature>
<evidence type="ECO:0000313" key="2">
    <source>
        <dbReference type="EnsemblProtists" id="EOD24547"/>
    </source>
</evidence>
<feature type="compositionally biased region" description="Gly residues" evidence="1">
    <location>
        <begin position="154"/>
        <end position="163"/>
    </location>
</feature>
<name>A0A0D3JM12_EMIH1</name>
<feature type="region of interest" description="Disordered" evidence="1">
    <location>
        <begin position="200"/>
        <end position="318"/>
    </location>
</feature>
<evidence type="ECO:0000256" key="1">
    <source>
        <dbReference type="SAM" id="MobiDB-lite"/>
    </source>
</evidence>
<keyword evidence="3" id="KW-1185">Reference proteome</keyword>
<sequence length="318" mass="33310">MLVLSLFSAAQAPSSSMGLEPGSHGSYGKSLGMNLMSNPGNGGAASAFNQDEGDPAPYFDTSAYITSSEPRMGTQEDWLKAAALTGLNNANLAKKHYDKFSAGEGDAEEVSTEFVNEGLDTGFRTGGTLTGDVAKNFQQITGTIQQSAQAVEGTAGGGGGGEMPDGEMPMEKQAAAPAPTWQDFMNTGIQTGMGFAMAGSQTASDYGSGKGDNKATRGGRRQAPLHRPARGRDGPRRPRPRRSGSRDWPPQQGELAHRRRGVDGGGAQPDADGLRKPSLGEMRGVRRFRRPGYPSPQTRLPATPLRSCAGDHGARVGL</sequence>
<protein>
    <recommendedName>
        <fullName evidence="4">Arf-GAP domain-containing protein</fullName>
    </recommendedName>
</protein>